<feature type="signal peptide" evidence="1">
    <location>
        <begin position="1"/>
        <end position="20"/>
    </location>
</feature>
<dbReference type="AlphaFoldDB" id="A0A482VP67"/>
<keyword evidence="3" id="KW-1185">Reference proteome</keyword>
<sequence length="150" mass="16753">MFCSPTPCVFLMLTVMQASAFQKEYYWRDYTGSIPRDAIIGGQTAKGDNVYIGQVYDTNAGLIVVQINPGVQHVFLPLYDIVKNSSEHIKILCGIQENFRWLPTNSSNLHMLLLYNHPVNGGHLDAEGQINVGRIQEDGETKIGMVDSLH</sequence>
<evidence type="ECO:0008006" key="4">
    <source>
        <dbReference type="Google" id="ProtNLM"/>
    </source>
</evidence>
<organism evidence="2 3">
    <name type="scientific">Asbolus verrucosus</name>
    <name type="common">Desert ironclad beetle</name>
    <dbReference type="NCBI Taxonomy" id="1661398"/>
    <lineage>
        <taxon>Eukaryota</taxon>
        <taxon>Metazoa</taxon>
        <taxon>Ecdysozoa</taxon>
        <taxon>Arthropoda</taxon>
        <taxon>Hexapoda</taxon>
        <taxon>Insecta</taxon>
        <taxon>Pterygota</taxon>
        <taxon>Neoptera</taxon>
        <taxon>Endopterygota</taxon>
        <taxon>Coleoptera</taxon>
        <taxon>Polyphaga</taxon>
        <taxon>Cucujiformia</taxon>
        <taxon>Tenebrionidae</taxon>
        <taxon>Pimeliinae</taxon>
        <taxon>Asbolus</taxon>
    </lineage>
</organism>
<evidence type="ECO:0000313" key="3">
    <source>
        <dbReference type="Proteomes" id="UP000292052"/>
    </source>
</evidence>
<dbReference type="PANTHER" id="PTHR31649:SF10">
    <property type="entry name" value="IP19903P-RELATED"/>
    <property type="match status" value="1"/>
</dbReference>
<protein>
    <recommendedName>
        <fullName evidence="4">DUF3421 domain containing protein</fullName>
    </recommendedName>
</protein>
<feature type="non-terminal residue" evidence="2">
    <location>
        <position position="150"/>
    </location>
</feature>
<name>A0A482VP67_ASBVE</name>
<comment type="caution">
    <text evidence="2">The sequence shown here is derived from an EMBL/GenBank/DDBJ whole genome shotgun (WGS) entry which is preliminary data.</text>
</comment>
<dbReference type="EMBL" id="QDEB01081943">
    <property type="protein sequence ID" value="RZC34219.1"/>
    <property type="molecule type" value="Genomic_DNA"/>
</dbReference>
<dbReference type="Proteomes" id="UP000292052">
    <property type="component" value="Unassembled WGS sequence"/>
</dbReference>
<dbReference type="PANTHER" id="PTHR31649">
    <property type="entry name" value="AGAP009604-PA"/>
    <property type="match status" value="1"/>
</dbReference>
<proteinExistence type="predicted"/>
<feature type="chain" id="PRO_5019793624" description="DUF3421 domain containing protein" evidence="1">
    <location>
        <begin position="21"/>
        <end position="150"/>
    </location>
</feature>
<gene>
    <name evidence="2" type="ORF">BDFB_003908</name>
</gene>
<reference evidence="2 3" key="1">
    <citation type="submission" date="2017-03" db="EMBL/GenBank/DDBJ databases">
        <title>Genome of the blue death feigning beetle - Asbolus verrucosus.</title>
        <authorList>
            <person name="Rider S.D."/>
        </authorList>
    </citation>
    <scope>NUCLEOTIDE SEQUENCE [LARGE SCALE GENOMIC DNA]</scope>
    <source>
        <strain evidence="2">Butters</strain>
        <tissue evidence="2">Head and leg muscle</tissue>
    </source>
</reference>
<accession>A0A482VP67</accession>
<evidence type="ECO:0000256" key="1">
    <source>
        <dbReference type="SAM" id="SignalP"/>
    </source>
</evidence>
<keyword evidence="1" id="KW-0732">Signal</keyword>
<evidence type="ECO:0000313" key="2">
    <source>
        <dbReference type="EMBL" id="RZC34219.1"/>
    </source>
</evidence>